<protein>
    <recommendedName>
        <fullName evidence="3">YokE-like PH domain-containing protein</fullName>
    </recommendedName>
</protein>
<organism evidence="1 2">
    <name type="scientific">Actinacidiphila rubida</name>
    <dbReference type="NCBI Taxonomy" id="310780"/>
    <lineage>
        <taxon>Bacteria</taxon>
        <taxon>Bacillati</taxon>
        <taxon>Actinomycetota</taxon>
        <taxon>Actinomycetes</taxon>
        <taxon>Kitasatosporales</taxon>
        <taxon>Streptomycetaceae</taxon>
        <taxon>Actinacidiphila</taxon>
    </lineage>
</organism>
<dbReference type="Proteomes" id="UP000181951">
    <property type="component" value="Unassembled WGS sequence"/>
</dbReference>
<evidence type="ECO:0000313" key="1">
    <source>
        <dbReference type="EMBL" id="SEO78792.1"/>
    </source>
</evidence>
<evidence type="ECO:0008006" key="3">
    <source>
        <dbReference type="Google" id="ProtNLM"/>
    </source>
</evidence>
<dbReference type="EMBL" id="FODD01000043">
    <property type="protein sequence ID" value="SEO78792.1"/>
    <property type="molecule type" value="Genomic_DNA"/>
</dbReference>
<proteinExistence type="predicted"/>
<sequence length="163" mass="17507">MGMSAKSRRQLTELAEQLMEPGDRTVHLMRAQVGKTPVKKNVGATAVTVAASVAVAAIGGGMSMGMLFVKGDVFIAVTDRKVLIFGGRRNRPGPGRLWANAPREAVTVISEKDKFLNHKLLLGVPGAEQPLRLTLAPINPSIRNDGRHLVQLLRQASPATDPR</sequence>
<keyword evidence="2" id="KW-1185">Reference proteome</keyword>
<evidence type="ECO:0000313" key="2">
    <source>
        <dbReference type="Proteomes" id="UP000181951"/>
    </source>
</evidence>
<dbReference type="AlphaFoldDB" id="A0A1H8SJE6"/>
<accession>A0A1H8SJE6</accession>
<reference evidence="1 2" key="1">
    <citation type="submission" date="2016-10" db="EMBL/GenBank/DDBJ databases">
        <authorList>
            <person name="de Groot N.N."/>
        </authorList>
    </citation>
    <scope>NUCLEOTIDE SEQUENCE [LARGE SCALE GENOMIC DNA]</scope>
    <source>
        <strain evidence="1 2">CGMCC 4.2026</strain>
    </source>
</reference>
<gene>
    <name evidence="1" type="ORF">SAMN05216267_104312</name>
</gene>
<name>A0A1H8SJE6_9ACTN</name>